<dbReference type="AlphaFoldDB" id="A0A1H7L0J6"/>
<dbReference type="STRING" id="416943.SAMN05445871_4043"/>
<keyword evidence="2" id="KW-1185">Reference proteome</keyword>
<sequence length="61" mass="6974">MLSREEIERYAAEGREAFERGMAVSHCPYPQNSSALLTWIRGYQNAAFGARFARSERADFT</sequence>
<dbReference type="RefSeq" id="WP_090548095.1">
    <property type="nucleotide sequence ID" value="NZ_FNSR01000002.1"/>
</dbReference>
<dbReference type="OrthoDB" id="4261369at2"/>
<dbReference type="Pfam" id="PF04957">
    <property type="entry name" value="RMF"/>
    <property type="match status" value="1"/>
</dbReference>
<dbReference type="InterPro" id="IPR007040">
    <property type="entry name" value="Ribosome_modulation_factor"/>
</dbReference>
<accession>A0A1H7L0J6</accession>
<gene>
    <name evidence="1" type="ORF">SAMN05192542_104136</name>
</gene>
<protein>
    <submittedName>
        <fullName evidence="1">Uncharacterized protein</fullName>
    </submittedName>
</protein>
<evidence type="ECO:0000313" key="1">
    <source>
        <dbReference type="EMBL" id="SEK92569.1"/>
    </source>
</evidence>
<proteinExistence type="predicted"/>
<dbReference type="NCBIfam" id="NF041886">
    <property type="entry name" value="Rmf_CrpP_fam"/>
    <property type="match status" value="1"/>
</dbReference>
<name>A0A1H7L0J6_9BURK</name>
<dbReference type="EMBL" id="FOAJ01000004">
    <property type="protein sequence ID" value="SEK92569.1"/>
    <property type="molecule type" value="Genomic_DNA"/>
</dbReference>
<evidence type="ECO:0000313" key="2">
    <source>
        <dbReference type="Proteomes" id="UP000199120"/>
    </source>
</evidence>
<organism evidence="1 2">
    <name type="scientific">Paraburkholderia caballeronis</name>
    <dbReference type="NCBI Taxonomy" id="416943"/>
    <lineage>
        <taxon>Bacteria</taxon>
        <taxon>Pseudomonadati</taxon>
        <taxon>Pseudomonadota</taxon>
        <taxon>Betaproteobacteria</taxon>
        <taxon>Burkholderiales</taxon>
        <taxon>Burkholderiaceae</taxon>
        <taxon>Paraburkholderia</taxon>
    </lineage>
</organism>
<dbReference type="Proteomes" id="UP000199120">
    <property type="component" value="Unassembled WGS sequence"/>
</dbReference>
<reference evidence="2" key="1">
    <citation type="submission" date="2016-10" db="EMBL/GenBank/DDBJ databases">
        <authorList>
            <person name="Varghese N."/>
            <person name="Submissions S."/>
        </authorList>
    </citation>
    <scope>NUCLEOTIDE SEQUENCE [LARGE SCALE GENOMIC DNA]</scope>
    <source>
        <strain evidence="2">LMG 26416</strain>
    </source>
</reference>